<dbReference type="SUPFAM" id="SSF48452">
    <property type="entry name" value="TPR-like"/>
    <property type="match status" value="1"/>
</dbReference>
<feature type="transmembrane region" description="Helical" evidence="1">
    <location>
        <begin position="36"/>
        <end position="62"/>
    </location>
</feature>
<dbReference type="EMBL" id="CP001615">
    <property type="protein sequence ID" value="ACQ70140.1"/>
    <property type="molecule type" value="Genomic_DNA"/>
</dbReference>
<dbReference type="OrthoDB" id="1933450at2"/>
<keyword evidence="1" id="KW-0812">Transmembrane</keyword>
<organism evidence="2 3">
    <name type="scientific">Exiguobacterium sp. (strain ATCC BAA-1283 / AT1b)</name>
    <dbReference type="NCBI Taxonomy" id="360911"/>
    <lineage>
        <taxon>Bacteria</taxon>
        <taxon>Bacillati</taxon>
        <taxon>Bacillota</taxon>
        <taxon>Bacilli</taxon>
        <taxon>Bacillales</taxon>
        <taxon>Bacillales Family XII. Incertae Sedis</taxon>
        <taxon>Exiguobacterium</taxon>
    </lineage>
</organism>
<evidence type="ECO:0000313" key="2">
    <source>
        <dbReference type="EMBL" id="ACQ70140.1"/>
    </source>
</evidence>
<sequence length="304" mass="35345">MTGWMILLFFLLHAAVLFVLYRLIVRPKVDATEKGVWLSIFLVSAVIPIVGELFGLIGYVIARRFASPKTLLDYDEYINFDTLNLERLQQQAKEDLDLVPLTEALQMDGNKRKQSITQLMSTPLMNTEEYLHLGLEHEDTETVHYAATVRNTLFDRYDLMLKQRIAQVNPERPETIYPVIETGISFLDSGLLDHDMQMRIQQRILFHLDQLSEYDETDETYLRTKARLSFRSGDLETGERLAEALTLYHPKVPDGYVMLIEHHMTNGDWASLRPTLDRLHQHLDLQDIPEDYRFVIQQLEGAHI</sequence>
<dbReference type="RefSeq" id="WP_012727259.1">
    <property type="nucleotide sequence ID" value="NC_012673.1"/>
</dbReference>
<dbReference type="InterPro" id="IPR011990">
    <property type="entry name" value="TPR-like_helical_dom_sf"/>
</dbReference>
<protein>
    <submittedName>
        <fullName evidence="2">Uncharacterized protein</fullName>
    </submittedName>
</protein>
<evidence type="ECO:0000256" key="1">
    <source>
        <dbReference type="SAM" id="Phobius"/>
    </source>
</evidence>
<dbReference type="KEGG" id="eat:EAT1b_1213"/>
<accession>C4L747</accession>
<keyword evidence="1" id="KW-1133">Transmembrane helix</keyword>
<dbReference type="Proteomes" id="UP000000716">
    <property type="component" value="Chromosome"/>
</dbReference>
<name>C4L747_EXISA</name>
<gene>
    <name evidence="2" type="ordered locus">EAT1b_1213</name>
</gene>
<keyword evidence="1" id="KW-0472">Membrane</keyword>
<reference evidence="2 3" key="1">
    <citation type="journal article" date="2011" name="J. Bacteriol.">
        <title>Complete genome sequence of the Thermophilic Bacterium Exiguobacterium sp. AT1b.</title>
        <authorList>
            <person name="Vishnivetskaya T.A."/>
            <person name="Lucas S."/>
            <person name="Copeland A."/>
            <person name="Lapidus A."/>
            <person name="Glavina Del Rio T."/>
            <person name="Dalin E."/>
            <person name="Tice H."/>
            <person name="Bruce D.C."/>
            <person name="Goodwin L.A."/>
            <person name="Pitluck S."/>
            <person name="Saunders E."/>
            <person name="Brettin T."/>
            <person name="Detter C."/>
            <person name="Han C."/>
            <person name="Larimer F."/>
            <person name="Land M.L."/>
            <person name="Hauser L.J."/>
            <person name="Kyrpides N.C."/>
            <person name="Ovchinnikova G."/>
            <person name="Kathariou S."/>
            <person name="Ramaley R.F."/>
            <person name="Rodrigues D.F."/>
            <person name="Hendrix C."/>
            <person name="Richardson P."/>
            <person name="Tiedje J.M."/>
        </authorList>
    </citation>
    <scope>NUCLEOTIDE SEQUENCE [LARGE SCALE GENOMIC DNA]</scope>
    <source>
        <strain evidence="3">ATCC BAA-1283 / AT1b</strain>
    </source>
</reference>
<dbReference type="eggNOG" id="ENOG50315JE">
    <property type="taxonomic scope" value="Bacteria"/>
</dbReference>
<keyword evidence="3" id="KW-1185">Reference proteome</keyword>
<feature type="transmembrane region" description="Helical" evidence="1">
    <location>
        <begin position="6"/>
        <end position="24"/>
    </location>
</feature>
<dbReference type="HOGENOM" id="CLU_908072_0_0_9"/>
<evidence type="ECO:0000313" key="3">
    <source>
        <dbReference type="Proteomes" id="UP000000716"/>
    </source>
</evidence>
<dbReference type="AlphaFoldDB" id="C4L747"/>
<proteinExistence type="predicted"/>
<dbReference type="STRING" id="360911.EAT1b_1213"/>